<evidence type="ECO:0000256" key="1">
    <source>
        <dbReference type="SAM" id="MobiDB-lite"/>
    </source>
</evidence>
<keyword evidence="3" id="KW-1185">Reference proteome</keyword>
<name>A0A1L7XJJ6_9HELO</name>
<evidence type="ECO:0000313" key="2">
    <source>
        <dbReference type="EMBL" id="CZR65225.1"/>
    </source>
</evidence>
<dbReference type="Proteomes" id="UP000184330">
    <property type="component" value="Unassembled WGS sequence"/>
</dbReference>
<dbReference type="EMBL" id="FJOG01000029">
    <property type="protein sequence ID" value="CZR65225.1"/>
    <property type="molecule type" value="Genomic_DNA"/>
</dbReference>
<dbReference type="AlphaFoldDB" id="A0A1L7XJJ6"/>
<reference evidence="2 3" key="1">
    <citation type="submission" date="2016-03" db="EMBL/GenBank/DDBJ databases">
        <authorList>
            <person name="Ploux O."/>
        </authorList>
    </citation>
    <scope>NUCLEOTIDE SEQUENCE [LARGE SCALE GENOMIC DNA]</scope>
    <source>
        <strain evidence="2 3">UAMH 11012</strain>
    </source>
</reference>
<proteinExistence type="predicted"/>
<evidence type="ECO:0000313" key="3">
    <source>
        <dbReference type="Proteomes" id="UP000184330"/>
    </source>
</evidence>
<protein>
    <submittedName>
        <fullName evidence="2">Uncharacterized protein</fullName>
    </submittedName>
</protein>
<sequence length="99" mass="10637">MKVAVPEEASQRIGPGPGSTPYCNGLAFPSSTIPIAIILPPAQTEARLSTIEYIDRLSAPPDQDNLRVQDTNANSSLPFTRTLPKSDNLILKSSPQHIV</sequence>
<accession>A0A1L7XJJ6</accession>
<gene>
    <name evidence="2" type="ORF">PAC_15125</name>
</gene>
<feature type="region of interest" description="Disordered" evidence="1">
    <location>
        <begin position="1"/>
        <end position="21"/>
    </location>
</feature>
<feature type="region of interest" description="Disordered" evidence="1">
    <location>
        <begin position="60"/>
        <end position="80"/>
    </location>
</feature>
<feature type="compositionally biased region" description="Polar residues" evidence="1">
    <location>
        <begin position="66"/>
        <end position="80"/>
    </location>
</feature>
<organism evidence="2 3">
    <name type="scientific">Phialocephala subalpina</name>
    <dbReference type="NCBI Taxonomy" id="576137"/>
    <lineage>
        <taxon>Eukaryota</taxon>
        <taxon>Fungi</taxon>
        <taxon>Dikarya</taxon>
        <taxon>Ascomycota</taxon>
        <taxon>Pezizomycotina</taxon>
        <taxon>Leotiomycetes</taxon>
        <taxon>Helotiales</taxon>
        <taxon>Mollisiaceae</taxon>
        <taxon>Phialocephala</taxon>
        <taxon>Phialocephala fortinii species complex</taxon>
    </lineage>
</organism>